<name>A0ABS4ICK2_9BACI</name>
<dbReference type="Proteomes" id="UP001519345">
    <property type="component" value="Unassembled WGS sequence"/>
</dbReference>
<gene>
    <name evidence="1" type="ORF">J2Z83_000757</name>
</gene>
<evidence type="ECO:0000313" key="2">
    <source>
        <dbReference type="Proteomes" id="UP001519345"/>
    </source>
</evidence>
<evidence type="ECO:0000313" key="1">
    <source>
        <dbReference type="EMBL" id="MBP1968665.1"/>
    </source>
</evidence>
<accession>A0ABS4ICK2</accession>
<evidence type="ECO:0008006" key="3">
    <source>
        <dbReference type="Google" id="ProtNLM"/>
    </source>
</evidence>
<reference evidence="1 2" key="1">
    <citation type="submission" date="2021-03" db="EMBL/GenBank/DDBJ databases">
        <title>Genomic Encyclopedia of Type Strains, Phase IV (KMG-IV): sequencing the most valuable type-strain genomes for metagenomic binning, comparative biology and taxonomic classification.</title>
        <authorList>
            <person name="Goeker M."/>
        </authorList>
    </citation>
    <scope>NUCLEOTIDE SEQUENCE [LARGE SCALE GENOMIC DNA]</scope>
    <source>
        <strain evidence="1 2">DSM 25609</strain>
    </source>
</reference>
<keyword evidence="2" id="KW-1185">Reference proteome</keyword>
<comment type="caution">
    <text evidence="1">The sequence shown here is derived from an EMBL/GenBank/DDBJ whole genome shotgun (WGS) entry which is preliminary data.</text>
</comment>
<protein>
    <recommendedName>
        <fullName evidence="3">Bacteriocin</fullName>
    </recommendedName>
</protein>
<dbReference type="EMBL" id="JAGGKX010000002">
    <property type="protein sequence ID" value="MBP1968665.1"/>
    <property type="molecule type" value="Genomic_DNA"/>
</dbReference>
<dbReference type="RefSeq" id="WP_209461870.1">
    <property type="nucleotide sequence ID" value="NZ_CP110224.1"/>
</dbReference>
<organism evidence="1 2">
    <name type="scientific">Virgibacillus natechei</name>
    <dbReference type="NCBI Taxonomy" id="1216297"/>
    <lineage>
        <taxon>Bacteria</taxon>
        <taxon>Bacillati</taxon>
        <taxon>Bacillota</taxon>
        <taxon>Bacilli</taxon>
        <taxon>Bacillales</taxon>
        <taxon>Bacillaceae</taxon>
        <taxon>Virgibacillus</taxon>
    </lineage>
</organism>
<proteinExistence type="predicted"/>
<sequence length="79" mass="7741">MEIQYELLDDNTVEVQVVQYTSEGMIQTASWSDALECGLGIAGTGGTAGLAGFGGLGIPGAIVGGVAGGMAGAQAACFD</sequence>